<dbReference type="EMBL" id="KZ805362">
    <property type="protein sequence ID" value="PVI01124.1"/>
    <property type="molecule type" value="Genomic_DNA"/>
</dbReference>
<feature type="region of interest" description="Disordered" evidence="1">
    <location>
        <begin position="365"/>
        <end position="401"/>
    </location>
</feature>
<name>A0A2V1DV20_9PLEO</name>
<feature type="compositionally biased region" description="Basic and acidic residues" evidence="1">
    <location>
        <begin position="9"/>
        <end position="19"/>
    </location>
</feature>
<feature type="region of interest" description="Disordered" evidence="1">
    <location>
        <begin position="283"/>
        <end position="333"/>
    </location>
</feature>
<reference evidence="2 3" key="1">
    <citation type="journal article" date="2018" name="Sci. Rep.">
        <title>Comparative genomics provides insights into the lifestyle and reveals functional heterogeneity of dark septate endophytic fungi.</title>
        <authorList>
            <person name="Knapp D.G."/>
            <person name="Nemeth J.B."/>
            <person name="Barry K."/>
            <person name="Hainaut M."/>
            <person name="Henrissat B."/>
            <person name="Johnson J."/>
            <person name="Kuo A."/>
            <person name="Lim J.H.P."/>
            <person name="Lipzen A."/>
            <person name="Nolan M."/>
            <person name="Ohm R.A."/>
            <person name="Tamas L."/>
            <person name="Grigoriev I.V."/>
            <person name="Spatafora J.W."/>
            <person name="Nagy L.G."/>
            <person name="Kovacs G.M."/>
        </authorList>
    </citation>
    <scope>NUCLEOTIDE SEQUENCE [LARGE SCALE GENOMIC DNA]</scope>
    <source>
        <strain evidence="2 3">DSE2036</strain>
    </source>
</reference>
<evidence type="ECO:0000313" key="2">
    <source>
        <dbReference type="EMBL" id="PVI01124.1"/>
    </source>
</evidence>
<protein>
    <submittedName>
        <fullName evidence="2">Uncharacterized protein</fullName>
    </submittedName>
</protein>
<gene>
    <name evidence="2" type="ORF">DM02DRAFT_627912</name>
</gene>
<sequence length="418" mass="46867">MPDGKRKRPAEAPQERPCHPDQASMFMVGGGSDTPSCLNITEFSWEDIERRLNELASHELLKTADDGLPQRLPWPPGARDVHQLESQYVVAVSLNNHACEHDLPFQFMVSVQFPNGPTPDSELYVVNKEWSEEEKGEWLASSALARCNWSSLEHNPGFDWASEGLLALPIVLHFPPRTLRLPGKREDAARSPWEWYELRVPNTGKSSFTSRSLSLVVHMRDSWLRLLAVMPGEVRVRPDSTIGGWISDKQRCAHAKDIVTLCRRLIEDMDNGTTEDLRRRWVAERGEREGDSSTIRPPAEPDTVVDRPPPHTPGRRKLDPKTPRRRGANVGATPVAMRFANLGLNTPTHKRPARDVARTLFASLPTLPECADDPGDDTNDPDGDSGSDWVPSSPERRMTKRSATLSTPTYFFAARVLV</sequence>
<feature type="compositionally biased region" description="Acidic residues" evidence="1">
    <location>
        <begin position="370"/>
        <end position="385"/>
    </location>
</feature>
<evidence type="ECO:0000256" key="1">
    <source>
        <dbReference type="SAM" id="MobiDB-lite"/>
    </source>
</evidence>
<keyword evidence="3" id="KW-1185">Reference proteome</keyword>
<proteinExistence type="predicted"/>
<evidence type="ECO:0000313" key="3">
    <source>
        <dbReference type="Proteomes" id="UP000244855"/>
    </source>
</evidence>
<dbReference type="AlphaFoldDB" id="A0A2V1DV20"/>
<organism evidence="2 3">
    <name type="scientific">Periconia macrospinosa</name>
    <dbReference type="NCBI Taxonomy" id="97972"/>
    <lineage>
        <taxon>Eukaryota</taxon>
        <taxon>Fungi</taxon>
        <taxon>Dikarya</taxon>
        <taxon>Ascomycota</taxon>
        <taxon>Pezizomycotina</taxon>
        <taxon>Dothideomycetes</taxon>
        <taxon>Pleosporomycetidae</taxon>
        <taxon>Pleosporales</taxon>
        <taxon>Massarineae</taxon>
        <taxon>Periconiaceae</taxon>
        <taxon>Periconia</taxon>
    </lineage>
</organism>
<accession>A0A2V1DV20</accession>
<dbReference type="Proteomes" id="UP000244855">
    <property type="component" value="Unassembled WGS sequence"/>
</dbReference>
<feature type="region of interest" description="Disordered" evidence="1">
    <location>
        <begin position="1"/>
        <end position="22"/>
    </location>
</feature>